<dbReference type="Pfam" id="PF06763">
    <property type="entry name" value="Minor_tail_Z"/>
    <property type="match status" value="1"/>
</dbReference>
<comment type="caution">
    <text evidence="1">The sequence shown here is derived from an EMBL/GenBank/DDBJ whole genome shotgun (WGS) entry which is preliminary data.</text>
</comment>
<protein>
    <submittedName>
        <fullName evidence="1">Uncharacterized protein</fullName>
    </submittedName>
</protein>
<evidence type="ECO:0000313" key="1">
    <source>
        <dbReference type="EMBL" id="GEB35304.1"/>
    </source>
</evidence>
<organism evidence="1 2">
    <name type="scientific">Brevibacillus parabrevis</name>
    <dbReference type="NCBI Taxonomy" id="54914"/>
    <lineage>
        <taxon>Bacteria</taxon>
        <taxon>Bacillati</taxon>
        <taxon>Bacillota</taxon>
        <taxon>Bacilli</taxon>
        <taxon>Bacillales</taxon>
        <taxon>Paenibacillaceae</taxon>
        <taxon>Brevibacillus</taxon>
    </lineage>
</organism>
<dbReference type="Proteomes" id="UP000316882">
    <property type="component" value="Unassembled WGS sequence"/>
</dbReference>
<dbReference type="AlphaFoldDB" id="A0A4Y3PPM3"/>
<dbReference type="EMBL" id="BJMH01000037">
    <property type="protein sequence ID" value="GEB35304.1"/>
    <property type="molecule type" value="Genomic_DNA"/>
</dbReference>
<reference evidence="1 2" key="1">
    <citation type="submission" date="2019-06" db="EMBL/GenBank/DDBJ databases">
        <title>Whole genome shotgun sequence of Brevibacillus parabrevis NBRC 12334.</title>
        <authorList>
            <person name="Hosoyama A."/>
            <person name="Uohara A."/>
            <person name="Ohji S."/>
            <person name="Ichikawa N."/>
        </authorList>
    </citation>
    <scope>NUCLEOTIDE SEQUENCE [LARGE SCALE GENOMIC DNA]</scope>
    <source>
        <strain evidence="1 2">NBRC 12334</strain>
    </source>
</reference>
<dbReference type="InterPro" id="IPR010633">
    <property type="entry name" value="Phage_lambda_GpZ"/>
</dbReference>
<proteinExistence type="predicted"/>
<keyword evidence="2" id="KW-1185">Reference proteome</keyword>
<name>A0A4Y3PPM3_BREPA</name>
<gene>
    <name evidence="1" type="ORF">BPA01_48840</name>
</gene>
<sequence>MSSALNRTIHGVGTEATRKTKERFFVKTADVKGTLRTRNAAPENLEATMTSTSKNLPLMRFKTNPGKVPKRRPAATKSAVRRVGLAPVRGAFIAQMRSGHVGVFKRMRSWRHKKVTRNGKTYWSGLPIRELYGPSVPGMVGSRKVVEHVEQEAKRRMETRLDHEMNRLLR</sequence>
<evidence type="ECO:0000313" key="2">
    <source>
        <dbReference type="Proteomes" id="UP000316882"/>
    </source>
</evidence>
<accession>A0A4Y3PPM3</accession>